<evidence type="ECO:0000313" key="2">
    <source>
        <dbReference type="EMBL" id="KAK3057458.1"/>
    </source>
</evidence>
<evidence type="ECO:0000259" key="1">
    <source>
        <dbReference type="Pfam" id="PF01073"/>
    </source>
</evidence>
<protein>
    <recommendedName>
        <fullName evidence="1">3-beta hydroxysteroid dehydrogenase/isomerase domain-containing protein</fullName>
    </recommendedName>
</protein>
<gene>
    <name evidence="2" type="ORF">LTR09_001642</name>
</gene>
<dbReference type="Gene3D" id="3.40.50.720">
    <property type="entry name" value="NAD(P)-binding Rossmann-like Domain"/>
    <property type="match status" value="1"/>
</dbReference>
<proteinExistence type="predicted"/>
<dbReference type="Pfam" id="PF01073">
    <property type="entry name" value="3Beta_HSD"/>
    <property type="match status" value="1"/>
</dbReference>
<dbReference type="PANTHER" id="PTHR48079">
    <property type="entry name" value="PROTEIN YEEZ"/>
    <property type="match status" value="1"/>
</dbReference>
<accession>A0AAJ0GH41</accession>
<organism evidence="2 3">
    <name type="scientific">Extremus antarcticus</name>
    <dbReference type="NCBI Taxonomy" id="702011"/>
    <lineage>
        <taxon>Eukaryota</taxon>
        <taxon>Fungi</taxon>
        <taxon>Dikarya</taxon>
        <taxon>Ascomycota</taxon>
        <taxon>Pezizomycotina</taxon>
        <taxon>Dothideomycetes</taxon>
        <taxon>Dothideomycetidae</taxon>
        <taxon>Mycosphaerellales</taxon>
        <taxon>Extremaceae</taxon>
        <taxon>Extremus</taxon>
    </lineage>
</organism>
<dbReference type="SUPFAM" id="SSF51735">
    <property type="entry name" value="NAD(P)-binding Rossmann-fold domains"/>
    <property type="match status" value="1"/>
</dbReference>
<dbReference type="InterPro" id="IPR051783">
    <property type="entry name" value="NAD(P)-dependent_oxidoreduct"/>
</dbReference>
<feature type="domain" description="3-beta hydroxysteroid dehydrogenase/isomerase" evidence="1">
    <location>
        <begin position="10"/>
        <end position="261"/>
    </location>
</feature>
<keyword evidence="3" id="KW-1185">Reference proteome</keyword>
<dbReference type="GO" id="GO:0006694">
    <property type="term" value="P:steroid biosynthetic process"/>
    <property type="evidence" value="ECO:0007669"/>
    <property type="project" value="InterPro"/>
</dbReference>
<dbReference type="GO" id="GO:0005737">
    <property type="term" value="C:cytoplasm"/>
    <property type="evidence" value="ECO:0007669"/>
    <property type="project" value="TreeGrafter"/>
</dbReference>
<reference evidence="2" key="1">
    <citation type="submission" date="2023-04" db="EMBL/GenBank/DDBJ databases">
        <title>Black Yeasts Isolated from many extreme environments.</title>
        <authorList>
            <person name="Coleine C."/>
            <person name="Stajich J.E."/>
            <person name="Selbmann L."/>
        </authorList>
    </citation>
    <scope>NUCLEOTIDE SEQUENCE</scope>
    <source>
        <strain evidence="2">CCFEE 5312</strain>
    </source>
</reference>
<name>A0AAJ0GH41_9PEZI</name>
<dbReference type="EMBL" id="JAWDJX010000003">
    <property type="protein sequence ID" value="KAK3057458.1"/>
    <property type="molecule type" value="Genomic_DNA"/>
</dbReference>
<dbReference type="Proteomes" id="UP001271007">
    <property type="component" value="Unassembled WGS sequence"/>
</dbReference>
<dbReference type="InterPro" id="IPR036291">
    <property type="entry name" value="NAD(P)-bd_dom_sf"/>
</dbReference>
<comment type="caution">
    <text evidence="2">The sequence shown here is derived from an EMBL/GenBank/DDBJ whole genome shotgun (WGS) entry which is preliminary data.</text>
</comment>
<dbReference type="InterPro" id="IPR002225">
    <property type="entry name" value="3Beta_OHSteriod_DH/Estase"/>
</dbReference>
<dbReference type="PANTHER" id="PTHR48079:SF6">
    <property type="entry name" value="NAD(P)-BINDING DOMAIN-CONTAINING PROTEIN-RELATED"/>
    <property type="match status" value="1"/>
</dbReference>
<dbReference type="AlphaFoldDB" id="A0AAJ0GH41"/>
<sequence>MSSGKTVLIIGPGFIGWNVLDLLVGEGYIVAGYARRQSHADGLKASGASKVVLGDLDDRAKITELVTQHDIIIHTATADHLPSVEAVLDGLKAAVRDGKGEGRIFIHTSGTSVFDDGAMGKFKGEKIYRDDRPDEIDEVADTAIHREIDLAIVKAAKGDLGKVVRMGIMIPPLIYGWTHDRGTIQMPTLARFALKHGFVPMIGQGLGVESNIHVLDLARAYITLLHHLENNTPEAANENVYYFCECTDDDEPSWYDYSKFIGESLHSAGRIKDPEPKELEDEALWRDLFGSWTPPIVGMNSRSRAVRLRELGGQPKEKDWKKSFVEDELPNILKAV</sequence>
<dbReference type="GO" id="GO:0004029">
    <property type="term" value="F:aldehyde dehydrogenase (NAD+) activity"/>
    <property type="evidence" value="ECO:0007669"/>
    <property type="project" value="TreeGrafter"/>
</dbReference>
<dbReference type="GO" id="GO:0016616">
    <property type="term" value="F:oxidoreductase activity, acting on the CH-OH group of donors, NAD or NADP as acceptor"/>
    <property type="evidence" value="ECO:0007669"/>
    <property type="project" value="InterPro"/>
</dbReference>
<evidence type="ECO:0000313" key="3">
    <source>
        <dbReference type="Proteomes" id="UP001271007"/>
    </source>
</evidence>